<dbReference type="PANTHER" id="PTHR12640">
    <property type="entry name" value="RIBOPHORIN II"/>
    <property type="match status" value="1"/>
</dbReference>
<dbReference type="RefSeq" id="XP_056047595.1">
    <property type="nucleotide sequence ID" value="XM_056190653.1"/>
</dbReference>
<evidence type="ECO:0000256" key="3">
    <source>
        <dbReference type="ARBA" id="ARBA00022729"/>
    </source>
</evidence>
<proteinExistence type="predicted"/>
<organism evidence="10 11">
    <name type="scientific">Lipomyces tetrasporus</name>
    <dbReference type="NCBI Taxonomy" id="54092"/>
    <lineage>
        <taxon>Eukaryota</taxon>
        <taxon>Fungi</taxon>
        <taxon>Dikarya</taxon>
        <taxon>Ascomycota</taxon>
        <taxon>Saccharomycotina</taxon>
        <taxon>Lipomycetes</taxon>
        <taxon>Lipomycetales</taxon>
        <taxon>Lipomycetaceae</taxon>
        <taxon>Lipomyces</taxon>
    </lineage>
</organism>
<keyword evidence="11" id="KW-1185">Reference proteome</keyword>
<feature type="signal peptide" evidence="8">
    <location>
        <begin position="1"/>
        <end position="22"/>
    </location>
</feature>
<keyword evidence="3 8" id="KW-0732">Signal</keyword>
<dbReference type="PANTHER" id="PTHR12640:SF0">
    <property type="entry name" value="DOLICHYL-DIPHOSPHOOLIGOSACCHARIDE--PROTEIN GLYCOSYLTRANSFERASE SUBUNIT 2"/>
    <property type="match status" value="1"/>
</dbReference>
<dbReference type="Pfam" id="PF25147">
    <property type="entry name" value="Ribophorin_II_C"/>
    <property type="match status" value="1"/>
</dbReference>
<evidence type="ECO:0000256" key="1">
    <source>
        <dbReference type="ARBA" id="ARBA00004477"/>
    </source>
</evidence>
<feature type="transmembrane region" description="Helical" evidence="7">
    <location>
        <begin position="227"/>
        <end position="246"/>
    </location>
</feature>
<evidence type="ECO:0000256" key="8">
    <source>
        <dbReference type="SAM" id="SignalP"/>
    </source>
</evidence>
<dbReference type="AlphaFoldDB" id="A0AAD7QZB1"/>
<evidence type="ECO:0000256" key="7">
    <source>
        <dbReference type="SAM" id="Phobius"/>
    </source>
</evidence>
<dbReference type="EMBL" id="JARPMG010000001">
    <property type="protein sequence ID" value="KAJ8104145.1"/>
    <property type="molecule type" value="Genomic_DNA"/>
</dbReference>
<feature type="chain" id="PRO_5044214225" description="Ribophorin II C-terminal domain-containing protein" evidence="8">
    <location>
        <begin position="23"/>
        <end position="306"/>
    </location>
</feature>
<dbReference type="GO" id="GO:0008250">
    <property type="term" value="C:oligosaccharyltransferase complex"/>
    <property type="evidence" value="ECO:0007669"/>
    <property type="project" value="InterPro"/>
</dbReference>
<gene>
    <name evidence="10" type="ORF">POJ06DRAFT_298527</name>
</gene>
<keyword evidence="5 7" id="KW-1133">Transmembrane helix</keyword>
<dbReference type="GO" id="GO:0006487">
    <property type="term" value="P:protein N-linked glycosylation"/>
    <property type="evidence" value="ECO:0007669"/>
    <property type="project" value="TreeGrafter"/>
</dbReference>
<dbReference type="InterPro" id="IPR008814">
    <property type="entry name" value="Swp1"/>
</dbReference>
<reference evidence="10" key="1">
    <citation type="submission" date="2023-03" db="EMBL/GenBank/DDBJ databases">
        <title>Near-Complete genome sequence of Lipomyces tetrasporous NRRL Y-64009, an oleaginous yeast capable of growing on lignocellulosic hydrolysates.</title>
        <authorList>
            <consortium name="Lawrence Berkeley National Laboratory"/>
            <person name="Jagtap S.S."/>
            <person name="Liu J.-J."/>
            <person name="Walukiewicz H.E."/>
            <person name="Pangilinan J."/>
            <person name="Lipzen A."/>
            <person name="Ahrendt S."/>
            <person name="Koriabine M."/>
            <person name="Cobaugh K."/>
            <person name="Salamov A."/>
            <person name="Yoshinaga Y."/>
            <person name="Ng V."/>
            <person name="Daum C."/>
            <person name="Grigoriev I.V."/>
            <person name="Slininger P.J."/>
            <person name="Dien B.S."/>
            <person name="Jin Y.-S."/>
            <person name="Rao C.V."/>
        </authorList>
    </citation>
    <scope>NUCLEOTIDE SEQUENCE</scope>
    <source>
        <strain evidence="10">NRRL Y-64009</strain>
    </source>
</reference>
<keyword evidence="2 7" id="KW-0812">Transmembrane</keyword>
<evidence type="ECO:0000256" key="5">
    <source>
        <dbReference type="ARBA" id="ARBA00022989"/>
    </source>
</evidence>
<evidence type="ECO:0000256" key="6">
    <source>
        <dbReference type="ARBA" id="ARBA00023136"/>
    </source>
</evidence>
<comment type="caution">
    <text evidence="10">The sequence shown here is derived from an EMBL/GenBank/DDBJ whole genome shotgun (WGS) entry which is preliminary data.</text>
</comment>
<evidence type="ECO:0000256" key="2">
    <source>
        <dbReference type="ARBA" id="ARBA00022692"/>
    </source>
</evidence>
<evidence type="ECO:0000313" key="11">
    <source>
        <dbReference type="Proteomes" id="UP001217417"/>
    </source>
</evidence>
<protein>
    <recommendedName>
        <fullName evidence="9">Ribophorin II C-terminal domain-containing protein</fullName>
    </recommendedName>
</protein>
<evidence type="ECO:0000313" key="10">
    <source>
        <dbReference type="EMBL" id="KAJ8104145.1"/>
    </source>
</evidence>
<feature type="domain" description="Ribophorin II C-terminal" evidence="9">
    <location>
        <begin position="175"/>
        <end position="276"/>
    </location>
</feature>
<sequence>MLLRNVLVASLAVCVSSPLVSAWTFSNATLAINERSGTLQTHQFSVSVPLPEIVSLPSSALARLRFTVRSDLTPDTNNKPHQAYAIIEDPVTKLESSFTADVRENGRARVDIDYKTIPTALLGPNKPLTVKIVLASFGTEAPLKVEIGQILPAYNGPAPAGPIRFGSKPEIIHIFRPDPKFVSSAISLFFSAIVVTTAVALIGSWLHIGAAPSQLPKALASSPFGHLGFFASIIAIEVAFFNYYLGSTIFKLIAQISALAPIAFLSGSRALREFQQNGMIYVWKNAACEELREPTINWIILHLYLR</sequence>
<dbReference type="Proteomes" id="UP001217417">
    <property type="component" value="Unassembled WGS sequence"/>
</dbReference>
<evidence type="ECO:0000256" key="4">
    <source>
        <dbReference type="ARBA" id="ARBA00022824"/>
    </source>
</evidence>
<dbReference type="GeneID" id="80885819"/>
<feature type="transmembrane region" description="Helical" evidence="7">
    <location>
        <begin position="181"/>
        <end position="206"/>
    </location>
</feature>
<comment type="subcellular location">
    <subcellularLocation>
        <location evidence="1">Endoplasmic reticulum membrane</location>
        <topology evidence="1">Multi-pass membrane protein</topology>
    </subcellularLocation>
</comment>
<keyword evidence="6 7" id="KW-0472">Membrane</keyword>
<name>A0AAD7QZB1_9ASCO</name>
<accession>A0AAD7QZB1</accession>
<keyword evidence="4" id="KW-0256">Endoplasmic reticulum</keyword>
<evidence type="ECO:0000259" key="9">
    <source>
        <dbReference type="Pfam" id="PF25147"/>
    </source>
</evidence>
<dbReference type="InterPro" id="IPR056790">
    <property type="entry name" value="Ribophorin_II_C"/>
</dbReference>